<dbReference type="GO" id="GO:0005096">
    <property type="term" value="F:GTPase activator activity"/>
    <property type="evidence" value="ECO:0007669"/>
    <property type="project" value="UniProtKB-KW"/>
</dbReference>
<dbReference type="SMART" id="SM00175">
    <property type="entry name" value="RAB"/>
    <property type="match status" value="1"/>
</dbReference>
<evidence type="ECO:0000313" key="12">
    <source>
        <dbReference type="Ensembl" id="ENSLCAP00010044816.1"/>
    </source>
</evidence>
<feature type="domain" description="Arf-GAP" evidence="11">
    <location>
        <begin position="518"/>
        <end position="645"/>
    </location>
</feature>
<keyword evidence="2" id="KW-0343">GTPase activation</keyword>
<feature type="compositionally biased region" description="Low complexity" evidence="9">
    <location>
        <begin position="231"/>
        <end position="244"/>
    </location>
</feature>
<evidence type="ECO:0000259" key="11">
    <source>
        <dbReference type="PROSITE" id="PS50115"/>
    </source>
</evidence>
<evidence type="ECO:0000256" key="1">
    <source>
        <dbReference type="ARBA" id="ARBA00005430"/>
    </source>
</evidence>
<feature type="compositionally biased region" description="Basic residues" evidence="9">
    <location>
        <begin position="437"/>
        <end position="446"/>
    </location>
</feature>
<dbReference type="InterPro" id="IPR001164">
    <property type="entry name" value="ArfGAP_dom"/>
</dbReference>
<feature type="compositionally biased region" description="Polar residues" evidence="9">
    <location>
        <begin position="208"/>
        <end position="221"/>
    </location>
</feature>
<organism evidence="12 13">
    <name type="scientific">Lates calcarifer</name>
    <name type="common">Barramundi</name>
    <name type="synonym">Holocentrus calcarifer</name>
    <dbReference type="NCBI Taxonomy" id="8187"/>
    <lineage>
        <taxon>Eukaryota</taxon>
        <taxon>Metazoa</taxon>
        <taxon>Chordata</taxon>
        <taxon>Craniata</taxon>
        <taxon>Vertebrata</taxon>
        <taxon>Euteleostomi</taxon>
        <taxon>Actinopterygii</taxon>
        <taxon>Neopterygii</taxon>
        <taxon>Teleostei</taxon>
        <taxon>Neoteleostei</taxon>
        <taxon>Acanthomorphata</taxon>
        <taxon>Carangaria</taxon>
        <taxon>Carangaria incertae sedis</taxon>
        <taxon>Centropomidae</taxon>
        <taxon>Lates</taxon>
    </lineage>
</organism>
<dbReference type="AlphaFoldDB" id="A0A4W6F346"/>
<dbReference type="SUPFAM" id="SSF57863">
    <property type="entry name" value="ArfGap/RecO-like zinc finger"/>
    <property type="match status" value="1"/>
</dbReference>
<dbReference type="GO" id="GO:0003924">
    <property type="term" value="F:GTPase activity"/>
    <property type="evidence" value="ECO:0007669"/>
    <property type="project" value="InterPro"/>
</dbReference>
<dbReference type="PANTHER" id="PTHR45819:SF3">
    <property type="entry name" value="ARF-GAP WITH GTPASE, ANK REPEAT AND PH DOMAIN-CONTAINING PROTEIN 2"/>
    <property type="match status" value="1"/>
</dbReference>
<evidence type="ECO:0000313" key="13">
    <source>
        <dbReference type="Proteomes" id="UP000314980"/>
    </source>
</evidence>
<feature type="domain" description="PH" evidence="10">
    <location>
        <begin position="306"/>
        <end position="497"/>
    </location>
</feature>
<dbReference type="InterPro" id="IPR002110">
    <property type="entry name" value="Ankyrin_rpt"/>
</dbReference>
<dbReference type="Proteomes" id="UP000314980">
    <property type="component" value="Unassembled WGS sequence"/>
</dbReference>
<keyword evidence="4" id="KW-0547">Nucleotide-binding</keyword>
<evidence type="ECO:0000256" key="5">
    <source>
        <dbReference type="ARBA" id="ARBA00022771"/>
    </source>
</evidence>
<dbReference type="GO" id="GO:0005525">
    <property type="term" value="F:GTP binding"/>
    <property type="evidence" value="ECO:0007669"/>
    <property type="project" value="InterPro"/>
</dbReference>
<accession>A0A4W6F346</accession>
<dbReference type="InterPro" id="IPR051282">
    <property type="entry name" value="Arf-GAP_GTPase_ANK_PH"/>
</dbReference>
<dbReference type="FunFam" id="2.30.29.30:FF:000109">
    <property type="entry name" value="Arf-GAP with GTPase, ANK repeat and PH domain-containing protein 1"/>
    <property type="match status" value="1"/>
</dbReference>
<dbReference type="CDD" id="cd04103">
    <property type="entry name" value="Centaurin_gamma"/>
    <property type="match status" value="1"/>
</dbReference>
<dbReference type="PROSITE" id="PS51419">
    <property type="entry name" value="RAB"/>
    <property type="match status" value="1"/>
</dbReference>
<name>A0A4W6F346_LATCA</name>
<protein>
    <submittedName>
        <fullName evidence="12">ArfGAP with GTPase domain, ankyrin repeat and PH domain 2</fullName>
    </submittedName>
</protein>
<keyword evidence="6" id="KW-0862">Zinc</keyword>
<feature type="compositionally biased region" description="Low complexity" evidence="9">
    <location>
        <begin position="420"/>
        <end position="432"/>
    </location>
</feature>
<feature type="compositionally biased region" description="Basic and acidic residues" evidence="9">
    <location>
        <begin position="249"/>
        <end position="263"/>
    </location>
</feature>
<evidence type="ECO:0000256" key="9">
    <source>
        <dbReference type="SAM" id="MobiDB-lite"/>
    </source>
</evidence>
<reference evidence="13" key="1">
    <citation type="submission" date="2015-09" db="EMBL/GenBank/DDBJ databases">
        <authorList>
            <person name="Sai Rama Sridatta P."/>
        </authorList>
    </citation>
    <scope>NUCLEOTIDE SEQUENCE [LARGE SCALE GENOMIC DNA]</scope>
</reference>
<dbReference type="Gene3D" id="3.40.50.300">
    <property type="entry name" value="P-loop containing nucleotide triphosphate hydrolases"/>
    <property type="match status" value="1"/>
</dbReference>
<gene>
    <name evidence="12" type="primary">AGAP2</name>
</gene>
<evidence type="ECO:0000256" key="4">
    <source>
        <dbReference type="ARBA" id="ARBA00022741"/>
    </source>
</evidence>
<dbReference type="Pfam" id="PF01412">
    <property type="entry name" value="ArfGap"/>
    <property type="match status" value="1"/>
</dbReference>
<dbReference type="PROSITE" id="PS50115">
    <property type="entry name" value="ARFGAP"/>
    <property type="match status" value="1"/>
</dbReference>
<dbReference type="Pfam" id="PF12796">
    <property type="entry name" value="Ank_2"/>
    <property type="match status" value="1"/>
</dbReference>
<evidence type="ECO:0000256" key="3">
    <source>
        <dbReference type="ARBA" id="ARBA00022723"/>
    </source>
</evidence>
<dbReference type="InterPro" id="IPR001849">
    <property type="entry name" value="PH_domain"/>
</dbReference>
<dbReference type="PROSITE" id="PS51421">
    <property type="entry name" value="RAS"/>
    <property type="match status" value="1"/>
</dbReference>
<evidence type="ECO:0000259" key="10">
    <source>
        <dbReference type="PROSITE" id="PS50003"/>
    </source>
</evidence>
<dbReference type="PRINTS" id="PR00405">
    <property type="entry name" value="REVINTRACTNG"/>
</dbReference>
<keyword evidence="3" id="KW-0479">Metal-binding</keyword>
<feature type="region of interest" description="Disordered" evidence="9">
    <location>
        <begin position="208"/>
        <end position="302"/>
    </location>
</feature>
<dbReference type="InterPro" id="IPR038508">
    <property type="entry name" value="ArfGAP_dom_sf"/>
</dbReference>
<keyword evidence="7" id="KW-0040">ANK repeat</keyword>
<evidence type="ECO:0000256" key="7">
    <source>
        <dbReference type="ARBA" id="ARBA00023043"/>
    </source>
</evidence>
<feature type="compositionally biased region" description="Basic residues" evidence="9">
    <location>
        <begin position="273"/>
        <end position="283"/>
    </location>
</feature>
<dbReference type="InterPro" id="IPR027417">
    <property type="entry name" value="P-loop_NTPase"/>
</dbReference>
<dbReference type="Gene3D" id="1.25.40.20">
    <property type="entry name" value="Ankyrin repeat-containing domain"/>
    <property type="match status" value="1"/>
</dbReference>
<dbReference type="CDD" id="cd08854">
    <property type="entry name" value="ArfGap_AGAP1"/>
    <property type="match status" value="1"/>
</dbReference>
<dbReference type="GeneTree" id="ENSGT00940000158956"/>
<dbReference type="InterPro" id="IPR037278">
    <property type="entry name" value="ARFGAP/RecO"/>
</dbReference>
<evidence type="ECO:0000256" key="6">
    <source>
        <dbReference type="ARBA" id="ARBA00022833"/>
    </source>
</evidence>
<dbReference type="CDD" id="cd01250">
    <property type="entry name" value="PH_AGAP"/>
    <property type="match status" value="1"/>
</dbReference>
<dbReference type="SMART" id="SM00173">
    <property type="entry name" value="RAS"/>
    <property type="match status" value="1"/>
</dbReference>
<dbReference type="Gene3D" id="1.10.220.150">
    <property type="entry name" value="Arf GTPase activating protein"/>
    <property type="match status" value="1"/>
</dbReference>
<dbReference type="SUPFAM" id="SSF52540">
    <property type="entry name" value="P-loop containing nucleoside triphosphate hydrolases"/>
    <property type="match status" value="1"/>
</dbReference>
<dbReference type="Pfam" id="PF00071">
    <property type="entry name" value="Ras"/>
    <property type="match status" value="1"/>
</dbReference>
<dbReference type="PROSITE" id="PS50003">
    <property type="entry name" value="PH_DOMAIN"/>
    <property type="match status" value="1"/>
</dbReference>
<dbReference type="GO" id="GO:0043524">
    <property type="term" value="P:negative regulation of neuron apoptotic process"/>
    <property type="evidence" value="ECO:0007669"/>
    <property type="project" value="TreeGrafter"/>
</dbReference>
<dbReference type="FunFam" id="3.40.50.300:FF:000545">
    <property type="entry name" value="arf-GAP with GTPase, ANK repeat and PH domain-containing protein 2"/>
    <property type="match status" value="1"/>
</dbReference>
<feature type="compositionally biased region" description="Basic and acidic residues" evidence="9">
    <location>
        <begin position="285"/>
        <end position="298"/>
    </location>
</feature>
<dbReference type="FunFam" id="1.25.40.20:FF:000298">
    <property type="entry name" value="ArfGAP with GTPase domain, ankyrin repeat and PH domain 2"/>
    <property type="match status" value="1"/>
</dbReference>
<dbReference type="FunFam" id="1.10.220.150:FF:000001">
    <property type="entry name" value="Arf-GAP with GTPase, ANK repeat and PH domain-containing protein 1"/>
    <property type="match status" value="1"/>
</dbReference>
<dbReference type="InterPro" id="IPR001806">
    <property type="entry name" value="Small_GTPase"/>
</dbReference>
<dbReference type="GO" id="GO:0005634">
    <property type="term" value="C:nucleus"/>
    <property type="evidence" value="ECO:0007669"/>
    <property type="project" value="TreeGrafter"/>
</dbReference>
<comment type="similarity">
    <text evidence="1">Belongs to the centaurin gamma-like family.</text>
</comment>
<dbReference type="SMART" id="SM00233">
    <property type="entry name" value="PH"/>
    <property type="match status" value="1"/>
</dbReference>
<dbReference type="GO" id="GO:0008270">
    <property type="term" value="F:zinc ion binding"/>
    <property type="evidence" value="ECO:0007669"/>
    <property type="project" value="UniProtKB-KW"/>
</dbReference>
<dbReference type="SUPFAM" id="SSF48403">
    <property type="entry name" value="Ankyrin repeat"/>
    <property type="match status" value="1"/>
</dbReference>
<sequence>EPLFYSFISFLNESSNLQMLYLTSSGKHEDIQSLLQTGVLGGLCSGKSALVHRHLTGSYLPLENAEGRQYIKDVLVDGQSHLLIIREETELPGAQFASWVDAVILVFSLENEASFQEVYKIYHQLAIHRPVSEIPFVVVGTQDKISSTNPRVIDDARARQLCSDVRRCTYYETCATYGLNVNRVFTDAAQKIMAAKKQAALLASCKSLPNSPSHSGGSTPVSGVFPGQASNGGQSSDYSSSLPSTPVISHKEIARTARGEKQDSATPGSVRSATRRRTSRFAGRRGSDSNRRSADYKGDLGSGRSIPIKQGILLKRSGSSLNKEWKKKYVTLSNDGILSYHSSVNDYMLNTPGKEMDLLRVTVKVPGKRPPRAVPACGPPVGLNGRVKDVPGPEGVSPDSYHLVHFPVILWLDSAVEGVSSSSSTKDVGSASPVTDRKKHRRKKSMNQKGDATIGQADDEDNFDFLIVSSTGQTWHFEAQSVEERDSWVQAIESQILASLQLCESSKNKARKNSQSEAVALQAIRNAKGNNFCVDCDAPNPTWASLNLGALICIECSGIHRNLGTHLTRVRSLDLDDLPRELTLVLSAIGNHMVNSIWEARTLGRRKPAPDATREERESWIRAKYEQKLFVAPLPPPTPSEGPDITLSGRLLLAVMEHNLPKLLLLLAHCTKEDINAPLSLALSSRSLLALRLPGSALHAACQQADVVMTQLLVWYGCDVRYRDAQGQTALALARSAGSQECVDILLQYGCPNEPASFSRLLLYDLYSWFCV</sequence>
<dbReference type="InParanoid" id="A0A4W6F346"/>
<reference evidence="12" key="2">
    <citation type="submission" date="2025-08" db="UniProtKB">
        <authorList>
            <consortium name="Ensembl"/>
        </authorList>
    </citation>
    <scope>IDENTIFICATION</scope>
</reference>
<keyword evidence="5 8" id="KW-0863">Zinc-finger</keyword>
<dbReference type="Gene3D" id="2.30.29.30">
    <property type="entry name" value="Pleckstrin-homology domain (PH domain)/Phosphotyrosine-binding domain (PTB)"/>
    <property type="match status" value="2"/>
</dbReference>
<evidence type="ECO:0000256" key="2">
    <source>
        <dbReference type="ARBA" id="ARBA00022468"/>
    </source>
</evidence>
<dbReference type="PANTHER" id="PTHR45819">
    <property type="entry name" value="CENTAURIN-GAMMA-1A"/>
    <property type="match status" value="1"/>
</dbReference>
<dbReference type="SMART" id="SM00105">
    <property type="entry name" value="ArfGap"/>
    <property type="match status" value="1"/>
</dbReference>
<keyword evidence="13" id="KW-1185">Reference proteome</keyword>
<dbReference type="STRING" id="8187.ENSLCAP00010044816"/>
<dbReference type="InterPro" id="IPR036770">
    <property type="entry name" value="Ankyrin_rpt-contain_sf"/>
</dbReference>
<evidence type="ECO:0000256" key="8">
    <source>
        <dbReference type="PROSITE-ProRule" id="PRU00288"/>
    </source>
</evidence>
<dbReference type="Ensembl" id="ENSLCAT00010045920.1">
    <property type="protein sequence ID" value="ENSLCAP00010044816.1"/>
    <property type="gene ID" value="ENSLCAG00010020829.1"/>
</dbReference>
<proteinExistence type="inferred from homology"/>
<dbReference type="SUPFAM" id="SSF50729">
    <property type="entry name" value="PH domain-like"/>
    <property type="match status" value="1"/>
</dbReference>
<feature type="region of interest" description="Disordered" evidence="9">
    <location>
        <begin position="420"/>
        <end position="456"/>
    </location>
</feature>
<reference evidence="12" key="3">
    <citation type="submission" date="2025-09" db="UniProtKB">
        <authorList>
            <consortium name="Ensembl"/>
        </authorList>
    </citation>
    <scope>IDENTIFICATION</scope>
</reference>
<dbReference type="InterPro" id="IPR011993">
    <property type="entry name" value="PH-like_dom_sf"/>
</dbReference>